<name>A0ABQ3UKL6_9CHLR</name>
<reference evidence="2 3" key="1">
    <citation type="journal article" date="2021" name="Int. J. Syst. Evol. Microbiol.">
        <title>Reticulibacter mediterranei gen. nov., sp. nov., within the new family Reticulibacteraceae fam. nov., and Ktedonospora formicarum gen. nov., sp. nov., Ktedonobacter robiniae sp. nov., Dictyobacter formicarum sp. nov. and Dictyobacter arantiisoli sp. nov., belonging to the class Ktedonobacteria.</title>
        <authorList>
            <person name="Yabe S."/>
            <person name="Zheng Y."/>
            <person name="Wang C.M."/>
            <person name="Sakai Y."/>
            <person name="Abe K."/>
            <person name="Yokota A."/>
            <person name="Donadio S."/>
            <person name="Cavaletti L."/>
            <person name="Monciardini P."/>
        </authorList>
    </citation>
    <scope>NUCLEOTIDE SEQUENCE [LARGE SCALE GENOMIC DNA]</scope>
    <source>
        <strain evidence="2 3">SOSP1-30</strain>
    </source>
</reference>
<evidence type="ECO:0000313" key="2">
    <source>
        <dbReference type="EMBL" id="GHO53264.1"/>
    </source>
</evidence>
<proteinExistence type="predicted"/>
<keyword evidence="3" id="KW-1185">Reference proteome</keyword>
<evidence type="ECO:0000313" key="3">
    <source>
        <dbReference type="Proteomes" id="UP000654345"/>
    </source>
</evidence>
<dbReference type="RefSeq" id="WP_201370114.1">
    <property type="nucleotide sequence ID" value="NZ_BNJG01000001.1"/>
</dbReference>
<comment type="caution">
    <text evidence="2">The sequence shown here is derived from an EMBL/GenBank/DDBJ whole genome shotgun (WGS) entry which is preliminary data.</text>
</comment>
<organism evidence="2 3">
    <name type="scientific">Ktedonobacter robiniae</name>
    <dbReference type="NCBI Taxonomy" id="2778365"/>
    <lineage>
        <taxon>Bacteria</taxon>
        <taxon>Bacillati</taxon>
        <taxon>Chloroflexota</taxon>
        <taxon>Ktedonobacteria</taxon>
        <taxon>Ktedonobacterales</taxon>
        <taxon>Ktedonobacteraceae</taxon>
        <taxon>Ktedonobacter</taxon>
    </lineage>
</organism>
<keyword evidence="1" id="KW-1133">Transmembrane helix</keyword>
<accession>A0ABQ3UKL6</accession>
<sequence>MSCTLSSTIEAIEMPLWSQEIPATSEAAYKRYETAPMVAIAPVPATRISPTTDKLSEEELHSSFEEALEERINSGEMRRISALLEELPSSHPLPHTGPLAPKQMVPSELQKLLSTLGTLSAKSYALLIGFGLLCVLLGFDLLGLLLLTTR</sequence>
<dbReference type="Proteomes" id="UP000654345">
    <property type="component" value="Unassembled WGS sequence"/>
</dbReference>
<feature type="transmembrane region" description="Helical" evidence="1">
    <location>
        <begin position="124"/>
        <end position="147"/>
    </location>
</feature>
<evidence type="ECO:0000256" key="1">
    <source>
        <dbReference type="SAM" id="Phobius"/>
    </source>
</evidence>
<keyword evidence="1" id="KW-0812">Transmembrane</keyword>
<gene>
    <name evidence="2" type="ORF">KSB_17390</name>
</gene>
<keyword evidence="1" id="KW-0472">Membrane</keyword>
<dbReference type="EMBL" id="BNJG01000001">
    <property type="protein sequence ID" value="GHO53264.1"/>
    <property type="molecule type" value="Genomic_DNA"/>
</dbReference>
<protein>
    <submittedName>
        <fullName evidence="2">Uncharacterized protein</fullName>
    </submittedName>
</protein>